<protein>
    <submittedName>
        <fullName evidence="2">Uncharacterized protein</fullName>
    </submittedName>
</protein>
<dbReference type="EMBL" id="CM017874">
    <property type="protein sequence ID" value="KAG1333934.1"/>
    <property type="molecule type" value="Genomic_DNA"/>
</dbReference>
<feature type="region of interest" description="Disordered" evidence="1">
    <location>
        <begin position="1"/>
        <end position="43"/>
    </location>
</feature>
<feature type="region of interest" description="Disordered" evidence="1">
    <location>
        <begin position="89"/>
        <end position="135"/>
    </location>
</feature>
<dbReference type="Proteomes" id="UP000797356">
    <property type="component" value="Chromosome 3"/>
</dbReference>
<accession>A0A8K0I1S6</accession>
<proteinExistence type="predicted"/>
<evidence type="ECO:0000313" key="2">
    <source>
        <dbReference type="EMBL" id="KAG1333934.1"/>
    </source>
</evidence>
<name>A0A8K0I1S6_COCNU</name>
<comment type="caution">
    <text evidence="2">The sequence shown here is derived from an EMBL/GenBank/DDBJ whole genome shotgun (WGS) entry which is preliminary data.</text>
</comment>
<feature type="compositionally biased region" description="Low complexity" evidence="1">
    <location>
        <begin position="104"/>
        <end position="117"/>
    </location>
</feature>
<keyword evidence="3" id="KW-1185">Reference proteome</keyword>
<organism evidence="2 3">
    <name type="scientific">Cocos nucifera</name>
    <name type="common">Coconut palm</name>
    <dbReference type="NCBI Taxonomy" id="13894"/>
    <lineage>
        <taxon>Eukaryota</taxon>
        <taxon>Viridiplantae</taxon>
        <taxon>Streptophyta</taxon>
        <taxon>Embryophyta</taxon>
        <taxon>Tracheophyta</taxon>
        <taxon>Spermatophyta</taxon>
        <taxon>Magnoliopsida</taxon>
        <taxon>Liliopsida</taxon>
        <taxon>Arecaceae</taxon>
        <taxon>Arecoideae</taxon>
        <taxon>Cocoseae</taxon>
        <taxon>Attaleinae</taxon>
        <taxon>Cocos</taxon>
    </lineage>
</organism>
<reference evidence="2" key="2">
    <citation type="submission" date="2019-07" db="EMBL/GenBank/DDBJ databases">
        <authorList>
            <person name="Yang Y."/>
            <person name="Bocs S."/>
            <person name="Baudouin L."/>
        </authorList>
    </citation>
    <scope>NUCLEOTIDE SEQUENCE</scope>
    <source>
        <tissue evidence="2">Spear leaf of Hainan Tall coconut</tissue>
    </source>
</reference>
<reference evidence="2" key="1">
    <citation type="journal article" date="2017" name="Gigascience">
        <title>The genome draft of coconut (Cocos nucifera).</title>
        <authorList>
            <person name="Xiao Y."/>
            <person name="Xu P."/>
            <person name="Fan H."/>
            <person name="Baudouin L."/>
            <person name="Xia W."/>
            <person name="Bocs S."/>
            <person name="Xu J."/>
            <person name="Li Q."/>
            <person name="Guo A."/>
            <person name="Zhou L."/>
            <person name="Li J."/>
            <person name="Wu Y."/>
            <person name="Ma Z."/>
            <person name="Armero A."/>
            <person name="Issali A.E."/>
            <person name="Liu N."/>
            <person name="Peng M."/>
            <person name="Yang Y."/>
        </authorList>
    </citation>
    <scope>NUCLEOTIDE SEQUENCE</scope>
    <source>
        <tissue evidence="2">Spear leaf of Hainan Tall coconut</tissue>
    </source>
</reference>
<sequence length="135" mass="14471">MGSSLVGEEDRESDGGMGSDLVGEGDRERERGRSRDEKAGRKGFGLTIAVDERDRVMMAPKCHLAFTPALRWVTHSLAFEDQLEHTLSISTSTAQKSPPPTSTPPAVSTPPMASSPPVAERIGMGRSCYDVGRLG</sequence>
<dbReference type="AlphaFoldDB" id="A0A8K0I1S6"/>
<gene>
    <name evidence="2" type="ORF">COCNU_03G000530</name>
</gene>
<evidence type="ECO:0000256" key="1">
    <source>
        <dbReference type="SAM" id="MobiDB-lite"/>
    </source>
</evidence>
<evidence type="ECO:0000313" key="3">
    <source>
        <dbReference type="Proteomes" id="UP000797356"/>
    </source>
</evidence>
<feature type="compositionally biased region" description="Basic and acidic residues" evidence="1">
    <location>
        <begin position="24"/>
        <end position="40"/>
    </location>
</feature>